<comment type="similarity">
    <text evidence="2">Belongs to the P-Pant transferase superfamily. Gsp/Sfp/HetI/AcpT family.</text>
</comment>
<evidence type="ECO:0000256" key="2">
    <source>
        <dbReference type="ARBA" id="ARBA00010990"/>
    </source>
</evidence>
<keyword evidence="9 11" id="KW-0443">Lipid metabolism</keyword>
<dbReference type="EC" id="2.7.8.7" evidence="11"/>
<feature type="binding site" evidence="11">
    <location>
        <position position="8"/>
    </location>
    <ligand>
        <name>Mg(2+)</name>
        <dbReference type="ChEBI" id="CHEBI:18420"/>
    </ligand>
</feature>
<dbReference type="GO" id="GO:0019878">
    <property type="term" value="P:lysine biosynthetic process via aminoadipic acid"/>
    <property type="evidence" value="ECO:0007669"/>
    <property type="project" value="TreeGrafter"/>
</dbReference>
<feature type="binding site" evidence="11">
    <location>
        <position position="58"/>
    </location>
    <ligand>
        <name>Mg(2+)</name>
        <dbReference type="ChEBI" id="CHEBI:18420"/>
    </ligand>
</feature>
<feature type="domain" description="4'-phosphopantetheinyl transferase" evidence="12">
    <location>
        <begin position="6"/>
        <end position="102"/>
    </location>
</feature>
<comment type="subcellular location">
    <subcellularLocation>
        <location evidence="11">Cytoplasm</location>
    </subcellularLocation>
</comment>
<keyword evidence="6 11" id="KW-0479">Metal-binding</keyword>
<dbReference type="GO" id="GO:0006633">
    <property type="term" value="P:fatty acid biosynthetic process"/>
    <property type="evidence" value="ECO:0007669"/>
    <property type="project" value="UniProtKB-UniRule"/>
</dbReference>
<dbReference type="AlphaFoldDB" id="A0AB35IS81"/>
<dbReference type="EMBL" id="JAQMJO010000002">
    <property type="protein sequence ID" value="MDB8605393.1"/>
    <property type="molecule type" value="Genomic_DNA"/>
</dbReference>
<dbReference type="Gene3D" id="3.90.470.20">
    <property type="entry name" value="4'-phosphopantetheinyl transferase domain"/>
    <property type="match status" value="1"/>
</dbReference>
<comment type="function">
    <text evidence="11">Transfers the 4'-phosphopantetheine moiety from coenzyme A to a Ser of acyl-carrier-protein.</text>
</comment>
<accession>A0AB35IS81</accession>
<keyword evidence="7 11" id="KW-0276">Fatty acid metabolism</keyword>
<protein>
    <recommendedName>
        <fullName evidence="11">Holo-[acyl-carrier-protein] synthase</fullName>
        <shortName evidence="11">Holo-ACP synthase</shortName>
        <ecNumber evidence="11">2.7.8.7</ecNumber>
    </recommendedName>
    <alternativeName>
        <fullName evidence="11">4'-phosphopantetheinyl transferase AcpS</fullName>
    </alternativeName>
</protein>
<proteinExistence type="inferred from homology"/>
<reference evidence="13" key="1">
    <citation type="submission" date="2023-01" db="EMBL/GenBank/DDBJ databases">
        <title>Human gut microbiome strain richness.</title>
        <authorList>
            <person name="Chen-Liaw A."/>
        </authorList>
    </citation>
    <scope>NUCLEOTIDE SEQUENCE</scope>
    <source>
        <strain evidence="13">1001283st1_B9_1001283B150217_161031</strain>
    </source>
</reference>
<evidence type="ECO:0000256" key="1">
    <source>
        <dbReference type="ARBA" id="ARBA00001946"/>
    </source>
</evidence>
<dbReference type="InterPro" id="IPR004568">
    <property type="entry name" value="Ppantetheine-prot_Trfase_dom"/>
</dbReference>
<dbReference type="GO" id="GO:0008897">
    <property type="term" value="F:holo-[acyl-carrier-protein] synthase activity"/>
    <property type="evidence" value="ECO:0007669"/>
    <property type="project" value="UniProtKB-UniRule"/>
</dbReference>
<comment type="cofactor">
    <cofactor evidence="1 11">
        <name>Mg(2+)</name>
        <dbReference type="ChEBI" id="CHEBI:18420"/>
    </cofactor>
</comment>
<comment type="catalytic activity">
    <reaction evidence="11">
        <text>apo-[ACP] + CoA = holo-[ACP] + adenosine 3',5'-bisphosphate + H(+)</text>
        <dbReference type="Rhea" id="RHEA:12068"/>
        <dbReference type="Rhea" id="RHEA-COMP:9685"/>
        <dbReference type="Rhea" id="RHEA-COMP:9690"/>
        <dbReference type="ChEBI" id="CHEBI:15378"/>
        <dbReference type="ChEBI" id="CHEBI:29999"/>
        <dbReference type="ChEBI" id="CHEBI:57287"/>
        <dbReference type="ChEBI" id="CHEBI:58343"/>
        <dbReference type="ChEBI" id="CHEBI:64479"/>
        <dbReference type="EC" id="2.7.8.7"/>
    </reaction>
</comment>
<evidence type="ECO:0000256" key="11">
    <source>
        <dbReference type="HAMAP-Rule" id="MF_00101"/>
    </source>
</evidence>
<evidence type="ECO:0000256" key="10">
    <source>
        <dbReference type="ARBA" id="ARBA00023160"/>
    </source>
</evidence>
<dbReference type="InterPro" id="IPR037143">
    <property type="entry name" value="4-PPantetheinyl_Trfase_dom_sf"/>
</dbReference>
<evidence type="ECO:0000259" key="12">
    <source>
        <dbReference type="Pfam" id="PF01648"/>
    </source>
</evidence>
<organism evidence="13 14">
    <name type="scientific">Streptococcus salivarius</name>
    <dbReference type="NCBI Taxonomy" id="1304"/>
    <lineage>
        <taxon>Bacteria</taxon>
        <taxon>Bacillati</taxon>
        <taxon>Bacillota</taxon>
        <taxon>Bacilli</taxon>
        <taxon>Lactobacillales</taxon>
        <taxon>Streptococcaceae</taxon>
        <taxon>Streptococcus</taxon>
    </lineage>
</organism>
<evidence type="ECO:0000256" key="5">
    <source>
        <dbReference type="ARBA" id="ARBA00022679"/>
    </source>
</evidence>
<dbReference type="PANTHER" id="PTHR12215:SF10">
    <property type="entry name" value="L-AMINOADIPATE-SEMIALDEHYDE DEHYDROGENASE-PHOSPHOPANTETHEINYL TRANSFERASE"/>
    <property type="match status" value="1"/>
</dbReference>
<dbReference type="SUPFAM" id="SSF56214">
    <property type="entry name" value="4'-phosphopantetheinyl transferase"/>
    <property type="match status" value="1"/>
</dbReference>
<evidence type="ECO:0000256" key="4">
    <source>
        <dbReference type="ARBA" id="ARBA00022516"/>
    </source>
</evidence>
<dbReference type="InterPro" id="IPR002582">
    <property type="entry name" value="ACPS"/>
</dbReference>
<keyword evidence="8 11" id="KW-0460">Magnesium</keyword>
<gene>
    <name evidence="11 13" type="primary">acpS</name>
    <name evidence="13" type="ORF">PNU22_02715</name>
</gene>
<evidence type="ECO:0000256" key="8">
    <source>
        <dbReference type="ARBA" id="ARBA00022842"/>
    </source>
</evidence>
<dbReference type="HAMAP" id="MF_00101">
    <property type="entry name" value="AcpS"/>
    <property type="match status" value="1"/>
</dbReference>
<dbReference type="RefSeq" id="WP_118189345.1">
    <property type="nucleotide sequence ID" value="NZ_JADMUM010000217.1"/>
</dbReference>
<comment type="similarity">
    <text evidence="11">Belongs to the P-Pant transferase superfamily. AcpS family.</text>
</comment>
<evidence type="ECO:0000256" key="9">
    <source>
        <dbReference type="ARBA" id="ARBA00023098"/>
    </source>
</evidence>
<evidence type="ECO:0000256" key="6">
    <source>
        <dbReference type="ARBA" id="ARBA00022723"/>
    </source>
</evidence>
<dbReference type="NCBIfam" id="TIGR00556">
    <property type="entry name" value="pantethn_trn"/>
    <property type="match status" value="1"/>
</dbReference>
<dbReference type="GO" id="GO:0005829">
    <property type="term" value="C:cytosol"/>
    <property type="evidence" value="ECO:0007669"/>
    <property type="project" value="TreeGrafter"/>
</dbReference>
<keyword evidence="10 11" id="KW-0275">Fatty acid biosynthesis</keyword>
<dbReference type="PANTHER" id="PTHR12215">
    <property type="entry name" value="PHOSPHOPANTETHEINE TRANSFERASE"/>
    <property type="match status" value="1"/>
</dbReference>
<dbReference type="InterPro" id="IPR050559">
    <property type="entry name" value="P-Pant_transferase_sf"/>
</dbReference>
<evidence type="ECO:0000256" key="7">
    <source>
        <dbReference type="ARBA" id="ARBA00022832"/>
    </source>
</evidence>
<evidence type="ECO:0000313" key="14">
    <source>
        <dbReference type="Proteomes" id="UP001212483"/>
    </source>
</evidence>
<dbReference type="Proteomes" id="UP001212483">
    <property type="component" value="Unassembled WGS sequence"/>
</dbReference>
<comment type="caution">
    <text evidence="13">The sequence shown here is derived from an EMBL/GenBank/DDBJ whole genome shotgun (WGS) entry which is preliminary data.</text>
</comment>
<evidence type="ECO:0000256" key="3">
    <source>
        <dbReference type="ARBA" id="ARBA00022490"/>
    </source>
</evidence>
<dbReference type="GO" id="GO:0000287">
    <property type="term" value="F:magnesium ion binding"/>
    <property type="evidence" value="ECO:0007669"/>
    <property type="project" value="UniProtKB-UniRule"/>
</dbReference>
<keyword evidence="4 11" id="KW-0444">Lipid biosynthesis</keyword>
<keyword evidence="3 11" id="KW-0963">Cytoplasm</keyword>
<dbReference type="Pfam" id="PF01648">
    <property type="entry name" value="ACPS"/>
    <property type="match status" value="1"/>
</dbReference>
<name>A0AB35IS81_STRSL</name>
<dbReference type="InterPro" id="IPR008278">
    <property type="entry name" value="4-PPantetheinyl_Trfase_dom"/>
</dbReference>
<dbReference type="NCBIfam" id="TIGR00516">
    <property type="entry name" value="acpS"/>
    <property type="match status" value="1"/>
</dbReference>
<evidence type="ECO:0000313" key="13">
    <source>
        <dbReference type="EMBL" id="MDB8605393.1"/>
    </source>
</evidence>
<sequence length="125" mass="13777">MIFGHGIDLQEISAVKKAYDRNPRFAKKVLTPKEWERFESLSGNRQMSYLAGRWAGKEAFSKAWGTGIGAVGFKDIEILTNDKGAPVVTQSPFEGNVFISISHSGDFVQASVILEKNEEIDVGRG</sequence>
<keyword evidence="5 11" id="KW-0808">Transferase</keyword>